<accession>A0A401HBR7</accession>
<name>A0A401HBR7_AERPX</name>
<gene>
    <name evidence="3" type="ORF">apy_14940</name>
</gene>
<dbReference type="Pfam" id="PF01935">
    <property type="entry name" value="DUF87"/>
    <property type="match status" value="1"/>
</dbReference>
<reference evidence="3 4" key="1">
    <citation type="submission" date="2017-02" db="EMBL/GenBank/DDBJ databases">
        <title>isolation and characterization of a novel temperate virus Aeropyrum globular virus 1 infecting hyperthermophilic archaeon Aeropyrum.</title>
        <authorList>
            <person name="Yumiya M."/>
            <person name="Yoshida T."/>
            <person name="Sako Y."/>
        </authorList>
    </citation>
    <scope>NUCLEOTIDE SEQUENCE [LARGE SCALE GENOMIC DNA]</scope>
    <source>
        <strain evidence="3 4">YK1-12-2013</strain>
    </source>
</reference>
<keyword evidence="1" id="KW-0812">Transmembrane</keyword>
<protein>
    <recommendedName>
        <fullName evidence="2">AAA+ ATPase domain-containing protein</fullName>
    </recommendedName>
</protein>
<dbReference type="EMBL" id="BDMD01000099">
    <property type="protein sequence ID" value="GBF09769.1"/>
    <property type="molecule type" value="Genomic_DNA"/>
</dbReference>
<dbReference type="InterPro" id="IPR002789">
    <property type="entry name" value="HerA_central"/>
</dbReference>
<evidence type="ECO:0000259" key="2">
    <source>
        <dbReference type="SMART" id="SM00382"/>
    </source>
</evidence>
<dbReference type="SUPFAM" id="SSF52540">
    <property type="entry name" value="P-loop containing nucleoside triphosphate hydrolases"/>
    <property type="match status" value="1"/>
</dbReference>
<organism evidence="3 4">
    <name type="scientific">Aeropyrum pernix</name>
    <dbReference type="NCBI Taxonomy" id="56636"/>
    <lineage>
        <taxon>Archaea</taxon>
        <taxon>Thermoproteota</taxon>
        <taxon>Thermoprotei</taxon>
        <taxon>Desulfurococcales</taxon>
        <taxon>Desulfurococcaceae</taxon>
        <taxon>Aeropyrum</taxon>
    </lineage>
</organism>
<keyword evidence="1" id="KW-1133">Transmembrane helix</keyword>
<dbReference type="Proteomes" id="UP000291213">
    <property type="component" value="Unassembled WGS sequence"/>
</dbReference>
<evidence type="ECO:0000256" key="1">
    <source>
        <dbReference type="SAM" id="Phobius"/>
    </source>
</evidence>
<feature type="transmembrane region" description="Helical" evidence="1">
    <location>
        <begin position="6"/>
        <end position="25"/>
    </location>
</feature>
<dbReference type="PANTHER" id="PTHR30121:SF6">
    <property type="entry name" value="SLR6007 PROTEIN"/>
    <property type="match status" value="1"/>
</dbReference>
<dbReference type="InterPro" id="IPR003593">
    <property type="entry name" value="AAA+_ATPase"/>
</dbReference>
<dbReference type="RefSeq" id="WP_131160699.1">
    <property type="nucleotide sequence ID" value="NZ_BDMD01000099.1"/>
</dbReference>
<dbReference type="InterPro" id="IPR027417">
    <property type="entry name" value="P-loop_NTPase"/>
</dbReference>
<dbReference type="InterPro" id="IPR051162">
    <property type="entry name" value="T4SS_component"/>
</dbReference>
<evidence type="ECO:0000313" key="4">
    <source>
        <dbReference type="Proteomes" id="UP000291213"/>
    </source>
</evidence>
<dbReference type="CDD" id="cd01127">
    <property type="entry name" value="TrwB_TraG_TraD_VirD4"/>
    <property type="match status" value="1"/>
</dbReference>
<comment type="caution">
    <text evidence="3">The sequence shown here is derived from an EMBL/GenBank/DDBJ whole genome shotgun (WGS) entry which is preliminary data.</text>
</comment>
<dbReference type="PANTHER" id="PTHR30121">
    <property type="entry name" value="UNCHARACTERIZED PROTEIN YJGR-RELATED"/>
    <property type="match status" value="1"/>
</dbReference>
<evidence type="ECO:0000313" key="3">
    <source>
        <dbReference type="EMBL" id="GBF09769.1"/>
    </source>
</evidence>
<dbReference type="OrthoDB" id="10575at2157"/>
<keyword evidence="1" id="KW-0472">Membrane</keyword>
<proteinExistence type="predicted"/>
<sequence length="461" mass="49166">MPGAIDIVTIIIMLAAAGLLYRKTLSNRAAMLSRRAGKLLRVEGEEGSRRPVVLLARDNPENVEGLGDRLYSLAMRTPAPVSIFYSYIPVEKSRLVETLEEEIKRVEFKYSTTRLGRYRSALALLESLYKEAVATGSPRLGRLGAVVWIEEGADDSKAIQFKSMLEAEVGVKFDVVPGDLSPASLAEAGARHLNPRFRPEGSIPRGGEILLGVSAETGGPVALRWPRDLEAHMLVLGPTGRGKTVLLAGLAAQLALLSEVEGDPLGVVVVDPKGDLAELLEPLAHFLLEPRDTGQLPVPGATIPPVSPLTIYSLRRLEGSDRNAAAQAVASSLVEYALSPGGRGRLVLIVDEAWRLSRSTPVFEGIAREGRSRGLYGVFATQSPGDLPEAIEFNAGVVAAFGGKARGYVESISRLGVGGGLVELGVGEAVVRMTGGRLQTVRIPPFNEYLKKARGTNGVEG</sequence>
<feature type="domain" description="AAA+ ATPase" evidence="2">
    <location>
        <begin position="229"/>
        <end position="403"/>
    </location>
</feature>
<dbReference type="Gene3D" id="3.40.50.300">
    <property type="entry name" value="P-loop containing nucleotide triphosphate hydrolases"/>
    <property type="match status" value="1"/>
</dbReference>
<dbReference type="SMART" id="SM00382">
    <property type="entry name" value="AAA"/>
    <property type="match status" value="1"/>
</dbReference>
<dbReference type="AlphaFoldDB" id="A0A401HBR7"/>